<evidence type="ECO:0000313" key="1">
    <source>
        <dbReference type="EMBL" id="ORY41623.1"/>
    </source>
</evidence>
<dbReference type="Proteomes" id="UP000193642">
    <property type="component" value="Unassembled WGS sequence"/>
</dbReference>
<protein>
    <submittedName>
        <fullName evidence="1">Uncharacterized protein</fullName>
    </submittedName>
</protein>
<organism evidence="1 2">
    <name type="scientific">Rhizoclosmatium globosum</name>
    <dbReference type="NCBI Taxonomy" id="329046"/>
    <lineage>
        <taxon>Eukaryota</taxon>
        <taxon>Fungi</taxon>
        <taxon>Fungi incertae sedis</taxon>
        <taxon>Chytridiomycota</taxon>
        <taxon>Chytridiomycota incertae sedis</taxon>
        <taxon>Chytridiomycetes</taxon>
        <taxon>Chytridiales</taxon>
        <taxon>Chytriomycetaceae</taxon>
        <taxon>Rhizoclosmatium</taxon>
    </lineage>
</organism>
<dbReference type="OrthoDB" id="10685891at2759"/>
<gene>
    <name evidence="1" type="ORF">BCR33DRAFT_718780</name>
</gene>
<comment type="caution">
    <text evidence="1">The sequence shown here is derived from an EMBL/GenBank/DDBJ whole genome shotgun (WGS) entry which is preliminary data.</text>
</comment>
<dbReference type="EMBL" id="MCGO01000031">
    <property type="protein sequence ID" value="ORY41623.1"/>
    <property type="molecule type" value="Genomic_DNA"/>
</dbReference>
<evidence type="ECO:0000313" key="2">
    <source>
        <dbReference type="Proteomes" id="UP000193642"/>
    </source>
</evidence>
<name>A0A1Y2C3K0_9FUNG</name>
<accession>A0A1Y2C3K0</accession>
<sequence length="512" mass="57127">MALVRAPTHTPTLLASASLRIWQALQFCICLGRGESGTTAARSSGFSGIQRALVLREFVEYEAESNEPNEEREEETRTNLSNVRMRMRILLATSAANLVRPSVSPADLLRLQSVAVAEAVASLFVVDAAKVVEEHKELDKLDADLFADFDVSSHEVKALETLWKTVWPMCSDLDSGAAEHEGVLSERRMLKARYLHALSTPGTLNAPTYIHVADSNMLDWVPVDPRSLFTYMNESLPQFINANASPSSDSKASDINLNQKQHCLWSVKFSLVETWLDFMPIMDSAKFSVELDVDSRVVSLHPSDMPIFLGFATLTSHQHSLLTFTSNTLANLTHLNISKIHHTTIQIPPSLPSLLLLHLSHSTSPAYSLFDKPLYASEPASSASLLVPSRFFPLQLFPTGNETDECVVFGSDMYLETVYRELGVYTPAAYWDWVKMCVGRVVSLRKVLDVRSLEDQVDAVDAFDAEEEKRKESAKEEVERVFVDWLKSSEGGWRYAEIVRGCRLRLISGLVS</sequence>
<keyword evidence="2" id="KW-1185">Reference proteome</keyword>
<reference evidence="1 2" key="1">
    <citation type="submission" date="2016-07" db="EMBL/GenBank/DDBJ databases">
        <title>Pervasive Adenine N6-methylation of Active Genes in Fungi.</title>
        <authorList>
            <consortium name="DOE Joint Genome Institute"/>
            <person name="Mondo S.J."/>
            <person name="Dannebaum R.O."/>
            <person name="Kuo R.C."/>
            <person name="Labutti K."/>
            <person name="Haridas S."/>
            <person name="Kuo A."/>
            <person name="Salamov A."/>
            <person name="Ahrendt S.R."/>
            <person name="Lipzen A."/>
            <person name="Sullivan W."/>
            <person name="Andreopoulos W.B."/>
            <person name="Clum A."/>
            <person name="Lindquist E."/>
            <person name="Daum C."/>
            <person name="Ramamoorthy G.K."/>
            <person name="Gryganskyi A."/>
            <person name="Culley D."/>
            <person name="Magnuson J.K."/>
            <person name="James T.Y."/>
            <person name="O'Malley M.A."/>
            <person name="Stajich J.E."/>
            <person name="Spatafora J.W."/>
            <person name="Visel A."/>
            <person name="Grigoriev I.V."/>
        </authorList>
    </citation>
    <scope>NUCLEOTIDE SEQUENCE [LARGE SCALE GENOMIC DNA]</scope>
    <source>
        <strain evidence="1 2">JEL800</strain>
    </source>
</reference>
<proteinExistence type="predicted"/>
<dbReference type="AlphaFoldDB" id="A0A1Y2C3K0"/>